<accession>A8NPQ9</accession>
<feature type="transmembrane region" description="Helical" evidence="1">
    <location>
        <begin position="27"/>
        <end position="48"/>
    </location>
</feature>
<sequence>MAELGSLGVLISHVVYWGWTRSFNRHIHLSFISIVLGIHIALSGLIAARHHGTKESRAPSTSLQTIYKSTIPLTVVASTRLAIVIYVESLFPATDVEVWSRAVVTDAVVSSLHYCCSALTAQIAIFGVSMRRGVFRTATRGA</sequence>
<dbReference type="GeneID" id="6011909"/>
<feature type="transmembrane region" description="Helical" evidence="1">
    <location>
        <begin position="69"/>
        <end position="87"/>
    </location>
</feature>
<evidence type="ECO:0000256" key="1">
    <source>
        <dbReference type="SAM" id="Phobius"/>
    </source>
</evidence>
<keyword evidence="3" id="KW-1185">Reference proteome</keyword>
<dbReference type="EMBL" id="AACS02000008">
    <property type="protein sequence ID" value="EAU86345.2"/>
    <property type="molecule type" value="Genomic_DNA"/>
</dbReference>
<dbReference type="KEGG" id="cci:CC1G_05339"/>
<evidence type="ECO:0000313" key="3">
    <source>
        <dbReference type="Proteomes" id="UP000001861"/>
    </source>
</evidence>
<keyword evidence="1" id="KW-0812">Transmembrane</keyword>
<dbReference type="InParanoid" id="A8NPQ9"/>
<evidence type="ECO:0000313" key="2">
    <source>
        <dbReference type="EMBL" id="EAU86345.2"/>
    </source>
</evidence>
<comment type="caution">
    <text evidence="2">The sequence shown here is derived from an EMBL/GenBank/DDBJ whole genome shotgun (WGS) entry which is preliminary data.</text>
</comment>
<dbReference type="VEuPathDB" id="FungiDB:CC1G_05339"/>
<reference evidence="2 3" key="1">
    <citation type="journal article" date="2010" name="Proc. Natl. Acad. Sci. U.S.A.">
        <title>Insights into evolution of multicellular fungi from the assembled chromosomes of the mushroom Coprinopsis cinerea (Coprinus cinereus).</title>
        <authorList>
            <person name="Stajich J.E."/>
            <person name="Wilke S.K."/>
            <person name="Ahren D."/>
            <person name="Au C.H."/>
            <person name="Birren B.W."/>
            <person name="Borodovsky M."/>
            <person name="Burns C."/>
            <person name="Canback B."/>
            <person name="Casselton L.A."/>
            <person name="Cheng C.K."/>
            <person name="Deng J."/>
            <person name="Dietrich F.S."/>
            <person name="Fargo D.C."/>
            <person name="Farman M.L."/>
            <person name="Gathman A.C."/>
            <person name="Goldberg J."/>
            <person name="Guigo R."/>
            <person name="Hoegger P.J."/>
            <person name="Hooker J.B."/>
            <person name="Huggins A."/>
            <person name="James T.Y."/>
            <person name="Kamada T."/>
            <person name="Kilaru S."/>
            <person name="Kodira C."/>
            <person name="Kues U."/>
            <person name="Kupfer D."/>
            <person name="Kwan H.S."/>
            <person name="Lomsadze A."/>
            <person name="Li W."/>
            <person name="Lilly W.W."/>
            <person name="Ma L.J."/>
            <person name="Mackey A.J."/>
            <person name="Manning G."/>
            <person name="Martin F."/>
            <person name="Muraguchi H."/>
            <person name="Natvig D.O."/>
            <person name="Palmerini H."/>
            <person name="Ramesh M.A."/>
            <person name="Rehmeyer C.J."/>
            <person name="Roe B.A."/>
            <person name="Shenoy N."/>
            <person name="Stanke M."/>
            <person name="Ter-Hovhannisyan V."/>
            <person name="Tunlid A."/>
            <person name="Velagapudi R."/>
            <person name="Vision T.J."/>
            <person name="Zeng Q."/>
            <person name="Zolan M.E."/>
            <person name="Pukkila P.J."/>
        </authorList>
    </citation>
    <scope>NUCLEOTIDE SEQUENCE [LARGE SCALE GENOMIC DNA]</scope>
    <source>
        <strain evidence="3">Okayama-7 / 130 / ATCC MYA-4618 / FGSC 9003</strain>
    </source>
</reference>
<proteinExistence type="predicted"/>
<dbReference type="HOGENOM" id="CLU_1815702_0_0_1"/>
<dbReference type="RefSeq" id="XP_001835377.2">
    <property type="nucleotide sequence ID" value="XM_001835325.2"/>
</dbReference>
<keyword evidence="1" id="KW-0472">Membrane</keyword>
<organism evidence="2 3">
    <name type="scientific">Coprinopsis cinerea (strain Okayama-7 / 130 / ATCC MYA-4618 / FGSC 9003)</name>
    <name type="common">Inky cap fungus</name>
    <name type="synonym">Hormographiella aspergillata</name>
    <dbReference type="NCBI Taxonomy" id="240176"/>
    <lineage>
        <taxon>Eukaryota</taxon>
        <taxon>Fungi</taxon>
        <taxon>Dikarya</taxon>
        <taxon>Basidiomycota</taxon>
        <taxon>Agaricomycotina</taxon>
        <taxon>Agaricomycetes</taxon>
        <taxon>Agaricomycetidae</taxon>
        <taxon>Agaricales</taxon>
        <taxon>Agaricineae</taxon>
        <taxon>Psathyrellaceae</taxon>
        <taxon>Coprinopsis</taxon>
    </lineage>
</organism>
<dbReference type="Proteomes" id="UP000001861">
    <property type="component" value="Unassembled WGS sequence"/>
</dbReference>
<name>A8NPQ9_COPC7</name>
<feature type="transmembrane region" description="Helical" evidence="1">
    <location>
        <begin position="107"/>
        <end position="128"/>
    </location>
</feature>
<keyword evidence="1" id="KW-1133">Transmembrane helix</keyword>
<dbReference type="AlphaFoldDB" id="A8NPQ9"/>
<protein>
    <submittedName>
        <fullName evidence="2">Uncharacterized protein</fullName>
    </submittedName>
</protein>
<gene>
    <name evidence="2" type="ORF">CC1G_05339</name>
</gene>